<proteinExistence type="predicted"/>
<dbReference type="Pfam" id="PF03629">
    <property type="entry name" value="SASA"/>
    <property type="match status" value="1"/>
</dbReference>
<dbReference type="InterPro" id="IPR007110">
    <property type="entry name" value="Ig-like_dom"/>
</dbReference>
<dbReference type="InterPro" id="IPR036514">
    <property type="entry name" value="SGNH_hydro_sf"/>
</dbReference>
<dbReference type="PROSITE" id="PS50835">
    <property type="entry name" value="IG_LIKE"/>
    <property type="match status" value="1"/>
</dbReference>
<keyword evidence="1" id="KW-0378">Hydrolase</keyword>
<keyword evidence="4" id="KW-1185">Reference proteome</keyword>
<evidence type="ECO:0000256" key="1">
    <source>
        <dbReference type="ARBA" id="ARBA00022801"/>
    </source>
</evidence>
<accession>A0ABX0QHN6</accession>
<dbReference type="EMBL" id="WAEL01000006">
    <property type="protein sequence ID" value="NID11966.1"/>
    <property type="molecule type" value="Genomic_DNA"/>
</dbReference>
<gene>
    <name evidence="3" type="ORF">F7231_17475</name>
</gene>
<feature type="domain" description="Ig-like" evidence="2">
    <location>
        <begin position="739"/>
        <end position="820"/>
    </location>
</feature>
<dbReference type="Proteomes" id="UP000606008">
    <property type="component" value="Unassembled WGS sequence"/>
</dbReference>
<dbReference type="Pfam" id="PF18962">
    <property type="entry name" value="Por_Secre_tail"/>
    <property type="match status" value="1"/>
</dbReference>
<organism evidence="3 4">
    <name type="scientific">Fibrivirga algicola</name>
    <dbReference type="NCBI Taxonomy" id="2950420"/>
    <lineage>
        <taxon>Bacteria</taxon>
        <taxon>Pseudomonadati</taxon>
        <taxon>Bacteroidota</taxon>
        <taxon>Cytophagia</taxon>
        <taxon>Cytophagales</taxon>
        <taxon>Spirosomataceae</taxon>
        <taxon>Fibrivirga</taxon>
    </lineage>
</organism>
<evidence type="ECO:0000259" key="2">
    <source>
        <dbReference type="PROSITE" id="PS50835"/>
    </source>
</evidence>
<comment type="caution">
    <text evidence="3">The sequence shown here is derived from an EMBL/GenBank/DDBJ whole genome shotgun (WGS) entry which is preliminary data.</text>
</comment>
<protein>
    <submittedName>
        <fullName evidence="3">T9SS type A sorting domain-containing protein</fullName>
    </submittedName>
</protein>
<dbReference type="InterPro" id="IPR005181">
    <property type="entry name" value="SASA"/>
</dbReference>
<name>A0ABX0QHN6_9BACT</name>
<sequence>MASHLPMKLLTFTLTFILSLFAALSTYAQLQVSFPVSRAVLQRNTANNASVSITGTYTTAITRIEARAVARNGQGTSTDWQTIVTNPTGGVFGGALTIAGGWYDLSVRLMRDNQEIAIQKIERVGVGEVFVIAGQSNAGEVRRDAEPAQDDRVNCVDYRYEASQYPNDAPFPVFSHLDGPNNIAPRGIGAWCWGKLGDLLAARLNVPVLFFNAAFTGTSVRNWAETATGERTLSDYIPVFYEPKHPYFPLKLALQNYTNMLGVRAVIWQQGEADNQFETTTAQYVERLQTVIRQSRADFGKNVPWIVARASYSDYYLTDQKVIDGQNQVIASGPNVFAGPSTDGIQIPRSRAPLFDVVHFDNVGLREVAAAWDASMTSAFFTNAVPISPAPAPILTVGCAAANTVTYSVTNYQQVFWESGETGTSITKPAGSTVRAKVKDAIGNIHYTPVITIASQPSIQADGPTRFCLTGNVNLTANTDQSFVWNNGSTNKTINVTSSGSFFVSVKDISGCTFTSNTIAVSINPLPSAPTITAEGSLTSCQGSNTTLLASPAASYRWSNGERTQRITVGQTGTYSLIVADENGCESPSSAAINATVNPSPNPLTVNFSGPTTYCANQSLTLNASPAATYEWSNGQTSPSITVTQSGNYTVRTRNQFNCPSAPSNVVAVTVNALPATPVIVSDRATTFCQGDNTVLSIANTAGTNYNWSNGVRTPRLTVTQSGSYSVSITNENGCVSAPSNIITTVVNPVPAVPQVTVSGRTIFCANESVTLTSSPESVYEWSNGQTSRSIVVNQSGSYSIRTRNQFNCYSQSSGPVNVTVNPLPATPTINPERPTTFCQGDNTVLIASPATAYNWSNGTQTQRLTVTQTGSFSLTVSDANGCISLPSAVVTVTANPVPATPQLTASRSTTFCADESVTLTSSAEANYSWSTGQTTRSIGVNQSGNYTVRTRNQFNCESAPSNVVTVLVNSLPAPPTLSAQGSLTFCEGTSVTLLTNSPLRTFWSTGDSTQTLIVRQTGSYTARIRDANGCLSPTSQALITNTRPRPAAPQLAQVGTYLLEATGAPANERYYWQRDTDSLTVATAQLRVTQTGIYSVRTALTYSPALVCLSAPSTSYTYQLPSGNQNISLYPNPNPDGIFLIETLLDLSNTVITVYTLSGQQVYKSEASFLDGRRQLVLTMLAPGPYLVSIQSGDNKVTKRIQIGL</sequence>
<reference evidence="4" key="1">
    <citation type="submission" date="2019-09" db="EMBL/GenBank/DDBJ databases">
        <authorList>
            <person name="Jung D.-H."/>
        </authorList>
    </citation>
    <scope>NUCLEOTIDE SEQUENCE [LARGE SCALE GENOMIC DNA]</scope>
    <source>
        <strain evidence="4">JA-25</strain>
    </source>
</reference>
<dbReference type="Gene3D" id="3.40.50.1110">
    <property type="entry name" value="SGNH hydrolase"/>
    <property type="match status" value="1"/>
</dbReference>
<dbReference type="NCBIfam" id="TIGR04183">
    <property type="entry name" value="Por_Secre_tail"/>
    <property type="match status" value="1"/>
</dbReference>
<reference evidence="4" key="2">
    <citation type="submission" date="2023-07" db="EMBL/GenBank/DDBJ databases">
        <authorList>
            <person name="Jung D.-H."/>
        </authorList>
    </citation>
    <scope>NUCLEOTIDE SEQUENCE [LARGE SCALE GENOMIC DNA]</scope>
    <source>
        <strain evidence="4">JA-25</strain>
    </source>
</reference>
<dbReference type="SUPFAM" id="SSF52266">
    <property type="entry name" value="SGNH hydrolase"/>
    <property type="match status" value="1"/>
</dbReference>
<evidence type="ECO:0000313" key="3">
    <source>
        <dbReference type="EMBL" id="NID11966.1"/>
    </source>
</evidence>
<dbReference type="InterPro" id="IPR026444">
    <property type="entry name" value="Secre_tail"/>
</dbReference>
<evidence type="ECO:0000313" key="4">
    <source>
        <dbReference type="Proteomes" id="UP000606008"/>
    </source>
</evidence>